<feature type="domain" description="Peptidase S26" evidence="8">
    <location>
        <begin position="36"/>
        <end position="113"/>
    </location>
</feature>
<feature type="active site" evidence="7">
    <location>
        <position position="54"/>
    </location>
</feature>
<dbReference type="GO" id="GO:0004252">
    <property type="term" value="F:serine-type endopeptidase activity"/>
    <property type="evidence" value="ECO:0007669"/>
    <property type="project" value="InterPro"/>
</dbReference>
<accession>A0A8H6XGD2</accession>
<evidence type="ECO:0000256" key="7">
    <source>
        <dbReference type="PIRSR" id="PIRSR600223-1"/>
    </source>
</evidence>
<dbReference type="Gene3D" id="2.10.109.10">
    <property type="entry name" value="Umud Fragment, subunit A"/>
    <property type="match status" value="1"/>
</dbReference>
<dbReference type="PROSITE" id="PS00760">
    <property type="entry name" value="SPASE_I_2"/>
    <property type="match status" value="1"/>
</dbReference>
<feature type="active site" evidence="7">
    <location>
        <position position="100"/>
    </location>
</feature>
<dbReference type="PANTHER" id="PTHR12383">
    <property type="entry name" value="PROTEASE FAMILY S26 MITOCHONDRIAL INNER MEMBRANE PROTEASE-RELATED"/>
    <property type="match status" value="1"/>
</dbReference>
<reference evidence="9" key="1">
    <citation type="submission" date="2020-05" db="EMBL/GenBank/DDBJ databases">
        <title>Mycena genomes resolve the evolution of fungal bioluminescence.</title>
        <authorList>
            <person name="Tsai I.J."/>
        </authorList>
    </citation>
    <scope>NUCLEOTIDE SEQUENCE</scope>
    <source>
        <strain evidence="9">CCC161011</strain>
    </source>
</reference>
<evidence type="ECO:0000256" key="1">
    <source>
        <dbReference type="ARBA" id="ARBA00004273"/>
    </source>
</evidence>
<dbReference type="SUPFAM" id="SSF51306">
    <property type="entry name" value="LexA/Signal peptidase"/>
    <property type="match status" value="1"/>
</dbReference>
<gene>
    <name evidence="9" type="ORF">MVEN_01906100</name>
</gene>
<dbReference type="InterPro" id="IPR019758">
    <property type="entry name" value="Pept_S26A_signal_pept_1_CS"/>
</dbReference>
<dbReference type="PANTHER" id="PTHR12383:SF16">
    <property type="entry name" value="MITOCHONDRIAL INNER MEMBRANE PROTEASE SUBUNIT 1"/>
    <property type="match status" value="1"/>
</dbReference>
<dbReference type="InterPro" id="IPR000223">
    <property type="entry name" value="Pept_S26A_signal_pept_1"/>
</dbReference>
<dbReference type="EMBL" id="JACAZI010000019">
    <property type="protein sequence ID" value="KAF7339890.1"/>
    <property type="molecule type" value="Genomic_DNA"/>
</dbReference>
<keyword evidence="9" id="KW-0645">Protease</keyword>
<keyword evidence="5" id="KW-0472">Membrane</keyword>
<dbReference type="Proteomes" id="UP000620124">
    <property type="component" value="Unassembled WGS sequence"/>
</dbReference>
<sequence length="184" mass="20788">MLSKIFHLLRAIESKPWAYRAKFIGWKFLHVANFLGALHMLSYIGTISTMSGPSMLPTLANEGEIVVENRWSHRVDPGSLQRGDLVTLCSPLDRRRIVCKRVIGFPGDIICVDPTGEKAPSTEHVEVPKGHIWVMGDNAAYSRDSRDYGPVSMGLIQGRLYARIWPPKDFTIFRNPTTHLDHYS</sequence>
<evidence type="ECO:0000313" key="9">
    <source>
        <dbReference type="EMBL" id="KAF7339890.1"/>
    </source>
</evidence>
<dbReference type="InterPro" id="IPR052064">
    <property type="entry name" value="Mito_IMP1_subunit"/>
</dbReference>
<keyword evidence="10" id="KW-1185">Reference proteome</keyword>
<keyword evidence="4" id="KW-0496">Mitochondrion</keyword>
<dbReference type="InterPro" id="IPR036286">
    <property type="entry name" value="LexA/Signal_pep-like_sf"/>
</dbReference>
<proteinExistence type="inferred from homology"/>
<evidence type="ECO:0000256" key="3">
    <source>
        <dbReference type="ARBA" id="ARBA00022801"/>
    </source>
</evidence>
<evidence type="ECO:0000259" key="8">
    <source>
        <dbReference type="Pfam" id="PF10502"/>
    </source>
</evidence>
<dbReference type="GO" id="GO:0006627">
    <property type="term" value="P:protein processing involved in protein targeting to mitochondrion"/>
    <property type="evidence" value="ECO:0007669"/>
    <property type="project" value="TreeGrafter"/>
</dbReference>
<keyword evidence="3" id="KW-0378">Hydrolase</keyword>
<feature type="domain" description="Peptidase S26" evidence="8">
    <location>
        <begin position="120"/>
        <end position="165"/>
    </location>
</feature>
<evidence type="ECO:0000256" key="4">
    <source>
        <dbReference type="ARBA" id="ARBA00023128"/>
    </source>
</evidence>
<dbReference type="GO" id="GO:0006465">
    <property type="term" value="P:signal peptide processing"/>
    <property type="evidence" value="ECO:0007669"/>
    <property type="project" value="InterPro"/>
</dbReference>
<dbReference type="PRINTS" id="PR00727">
    <property type="entry name" value="LEADERPTASE"/>
</dbReference>
<dbReference type="InterPro" id="IPR019757">
    <property type="entry name" value="Pept_S26A_signal_pept_1_Lys-AS"/>
</dbReference>
<organism evidence="9 10">
    <name type="scientific">Mycena venus</name>
    <dbReference type="NCBI Taxonomy" id="2733690"/>
    <lineage>
        <taxon>Eukaryota</taxon>
        <taxon>Fungi</taxon>
        <taxon>Dikarya</taxon>
        <taxon>Basidiomycota</taxon>
        <taxon>Agaricomycotina</taxon>
        <taxon>Agaricomycetes</taxon>
        <taxon>Agaricomycetidae</taxon>
        <taxon>Agaricales</taxon>
        <taxon>Marasmiineae</taxon>
        <taxon>Mycenaceae</taxon>
        <taxon>Mycena</taxon>
    </lineage>
</organism>
<evidence type="ECO:0000313" key="10">
    <source>
        <dbReference type="Proteomes" id="UP000620124"/>
    </source>
</evidence>
<dbReference type="InterPro" id="IPR019533">
    <property type="entry name" value="Peptidase_S26"/>
</dbReference>
<dbReference type="CDD" id="cd06530">
    <property type="entry name" value="S26_SPase_I"/>
    <property type="match status" value="1"/>
</dbReference>
<name>A0A8H6XGD2_9AGAR</name>
<dbReference type="OrthoDB" id="308440at2759"/>
<evidence type="ECO:0000256" key="2">
    <source>
        <dbReference type="ARBA" id="ARBA00022792"/>
    </source>
</evidence>
<dbReference type="GO" id="GO:0042720">
    <property type="term" value="C:mitochondrial inner membrane peptidase complex"/>
    <property type="evidence" value="ECO:0007669"/>
    <property type="project" value="TreeGrafter"/>
</dbReference>
<dbReference type="PROSITE" id="PS00761">
    <property type="entry name" value="SPASE_I_3"/>
    <property type="match status" value="1"/>
</dbReference>
<dbReference type="AlphaFoldDB" id="A0A8H6XGD2"/>
<comment type="subcellular location">
    <subcellularLocation>
        <location evidence="1">Mitochondrion inner membrane</location>
    </subcellularLocation>
</comment>
<keyword evidence="2" id="KW-0999">Mitochondrion inner membrane</keyword>
<protein>
    <submittedName>
        <fullName evidence="9">Mitochondrial inner membrane protease subunit 1</fullName>
    </submittedName>
</protein>
<evidence type="ECO:0000256" key="6">
    <source>
        <dbReference type="ARBA" id="ARBA00038445"/>
    </source>
</evidence>
<evidence type="ECO:0000256" key="5">
    <source>
        <dbReference type="ARBA" id="ARBA00023136"/>
    </source>
</evidence>
<comment type="similarity">
    <text evidence="6">Belongs to the peptidase S26 family. IMP1 subfamily.</text>
</comment>
<dbReference type="Pfam" id="PF10502">
    <property type="entry name" value="Peptidase_S26"/>
    <property type="match status" value="2"/>
</dbReference>
<comment type="caution">
    <text evidence="9">The sequence shown here is derived from an EMBL/GenBank/DDBJ whole genome shotgun (WGS) entry which is preliminary data.</text>
</comment>